<name>A0A1G7BRD6_9ACTN</name>
<gene>
    <name evidence="2" type="ORF">SAMN04489747_3041</name>
</gene>
<dbReference type="Proteomes" id="UP000198546">
    <property type="component" value="Chromosome i"/>
</dbReference>
<feature type="region of interest" description="Disordered" evidence="1">
    <location>
        <begin position="1"/>
        <end position="33"/>
    </location>
</feature>
<evidence type="ECO:0000313" key="3">
    <source>
        <dbReference type="Proteomes" id="UP000198546"/>
    </source>
</evidence>
<evidence type="ECO:0008006" key="4">
    <source>
        <dbReference type="Google" id="ProtNLM"/>
    </source>
</evidence>
<dbReference type="SUPFAM" id="SSF54427">
    <property type="entry name" value="NTF2-like"/>
    <property type="match status" value="1"/>
</dbReference>
<dbReference type="RefSeq" id="WP_197679065.1">
    <property type="nucleotide sequence ID" value="NZ_LT629688.1"/>
</dbReference>
<dbReference type="InterPro" id="IPR032710">
    <property type="entry name" value="NTF2-like_dom_sf"/>
</dbReference>
<accession>A0A1G7BRD6</accession>
<dbReference type="AlphaFoldDB" id="A0A1G7BRD6"/>
<protein>
    <recommendedName>
        <fullName evidence="4">SnoaL-like domain-containing protein</fullName>
    </recommendedName>
</protein>
<dbReference type="EMBL" id="LT629688">
    <property type="protein sequence ID" value="SDE29557.1"/>
    <property type="molecule type" value="Genomic_DNA"/>
</dbReference>
<keyword evidence="3" id="KW-1185">Reference proteome</keyword>
<organism evidence="2 3">
    <name type="scientific">Auraticoccus monumenti</name>
    <dbReference type="NCBI Taxonomy" id="675864"/>
    <lineage>
        <taxon>Bacteria</taxon>
        <taxon>Bacillati</taxon>
        <taxon>Actinomycetota</taxon>
        <taxon>Actinomycetes</taxon>
        <taxon>Propionibacteriales</taxon>
        <taxon>Propionibacteriaceae</taxon>
        <taxon>Auraticoccus</taxon>
    </lineage>
</organism>
<sequence>MTGPDPIDRPRDAASSKDPSAARPDAGGRTARTPTQIVQQLLSNPTDPDNVNPLLAPDAKYVSLNFDDPDLQRIMPWAGSHDEPDGLLQTFIDVNRYWTNEEFELTDWIEQDGKVAAFGSFTYRSTVLGQRVTSSIAIMAEVVDEKVTYMRFMEDTFATARSFRSGGTWTIQANPDGTTIEV</sequence>
<proteinExistence type="predicted"/>
<feature type="compositionally biased region" description="Basic and acidic residues" evidence="1">
    <location>
        <begin position="1"/>
        <end position="15"/>
    </location>
</feature>
<evidence type="ECO:0000313" key="2">
    <source>
        <dbReference type="EMBL" id="SDE29557.1"/>
    </source>
</evidence>
<reference evidence="2 3" key="1">
    <citation type="submission" date="2016-10" db="EMBL/GenBank/DDBJ databases">
        <authorList>
            <person name="de Groot N.N."/>
        </authorList>
    </citation>
    <scope>NUCLEOTIDE SEQUENCE [LARGE SCALE GENOMIC DNA]</scope>
    <source>
        <strain evidence="2 3">MON 2.2</strain>
    </source>
</reference>
<dbReference type="Gene3D" id="3.10.450.50">
    <property type="match status" value="1"/>
</dbReference>
<evidence type="ECO:0000256" key="1">
    <source>
        <dbReference type="SAM" id="MobiDB-lite"/>
    </source>
</evidence>